<organism evidence="2 3">
    <name type="scientific">Candidatus Methylobacter oryzae</name>
    <dbReference type="NCBI Taxonomy" id="2497749"/>
    <lineage>
        <taxon>Bacteria</taxon>
        <taxon>Pseudomonadati</taxon>
        <taxon>Pseudomonadota</taxon>
        <taxon>Gammaproteobacteria</taxon>
        <taxon>Methylococcales</taxon>
        <taxon>Methylococcaceae</taxon>
        <taxon>Methylobacter</taxon>
    </lineage>
</organism>
<dbReference type="RefSeq" id="WP_127029817.1">
    <property type="nucleotide sequence ID" value="NZ_RYFG02000119.1"/>
</dbReference>
<proteinExistence type="predicted"/>
<keyword evidence="1" id="KW-0472">Membrane</keyword>
<evidence type="ECO:0000256" key="1">
    <source>
        <dbReference type="SAM" id="Phobius"/>
    </source>
</evidence>
<protein>
    <submittedName>
        <fullName evidence="2">DUF4381 domain-containing protein</fullName>
    </submittedName>
</protein>
<gene>
    <name evidence="2" type="ORF">EKO24_019870</name>
</gene>
<keyword evidence="1" id="KW-0812">Transmembrane</keyword>
<keyword evidence="1" id="KW-1133">Transmembrane helix</keyword>
<keyword evidence="3" id="KW-1185">Reference proteome</keyword>
<feature type="transmembrane region" description="Helical" evidence="1">
    <location>
        <begin position="24"/>
        <end position="44"/>
    </location>
</feature>
<reference evidence="2 3" key="1">
    <citation type="journal article" date="2019" name="Antonie Van Leeuwenhoek">
        <title>Description of 'Ca. Methylobacter oryzae' KRF1, a novel species from the environmentally important Methylobacter clade 2.</title>
        <authorList>
            <person name="Khatri K."/>
            <person name="Mohite J.A."/>
            <person name="Pandit P.S."/>
            <person name="Bahulikar R."/>
            <person name="Rahalkar M.C."/>
        </authorList>
    </citation>
    <scope>NUCLEOTIDE SEQUENCE [LARGE SCALE GENOMIC DNA]</scope>
    <source>
        <strain evidence="2 3">KRF1</strain>
    </source>
</reference>
<name>A0ABY3C623_9GAMM</name>
<evidence type="ECO:0000313" key="2">
    <source>
        <dbReference type="EMBL" id="TRW90294.1"/>
    </source>
</evidence>
<comment type="caution">
    <text evidence="2">The sequence shown here is derived from an EMBL/GenBank/DDBJ whole genome shotgun (WGS) entry which is preliminary data.</text>
</comment>
<accession>A0ABY3C623</accession>
<dbReference type="Pfam" id="PF14316">
    <property type="entry name" value="DUF4381"/>
    <property type="match status" value="1"/>
</dbReference>
<dbReference type="EMBL" id="RYFG02000119">
    <property type="protein sequence ID" value="TRW90294.1"/>
    <property type="molecule type" value="Genomic_DNA"/>
</dbReference>
<dbReference type="InterPro" id="IPR025489">
    <property type="entry name" value="DUF4381"/>
</dbReference>
<dbReference type="Proteomes" id="UP000733744">
    <property type="component" value="Unassembled WGS sequence"/>
</dbReference>
<sequence length="161" mass="18298">MNPTLLDLKDIHEPEAIGWWPPAIGWWILAISIPLLIIFLVWLYKRLTRKTAIKTAGKLLAQIKQDQTRDNLQKLSDLSVLIRRVAISVSPRVKTAGLTGRQWLAFLDRSVKGLPFSESVGQLLADGPYRKTPPTELEISQLFDLCEQWLKSQAKQKNDSL</sequence>
<evidence type="ECO:0000313" key="3">
    <source>
        <dbReference type="Proteomes" id="UP000733744"/>
    </source>
</evidence>